<evidence type="ECO:0000313" key="2">
    <source>
        <dbReference type="EMBL" id="GAH02830.1"/>
    </source>
</evidence>
<keyword evidence="1" id="KW-0175">Coiled coil</keyword>
<accession>X1D3J7</accession>
<feature type="coiled-coil region" evidence="1">
    <location>
        <begin position="152"/>
        <end position="179"/>
    </location>
</feature>
<comment type="caution">
    <text evidence="2">The sequence shown here is derived from an EMBL/GenBank/DDBJ whole genome shotgun (WGS) entry which is preliminary data.</text>
</comment>
<gene>
    <name evidence="2" type="ORF">S01H4_37789</name>
</gene>
<feature type="non-terminal residue" evidence="2">
    <location>
        <position position="1"/>
    </location>
</feature>
<sequence>LPALSLEWKEQIDALGYAELLAEIGKEETGLGELYESLFDADQRLGDIEEAIEREHEREETQRYLERQKTIQRLRTRINTRQARIDELTETALRLERIPPVISIVNRYIRLEVAASLWRTISALRGWQTREHRSLRSYLGWQTREAPLTTRIRTLLTERARWKKEADRLANQIKIEEARISYKKSILPEITLSRVSLALYLIIDAGSHEYPREPGTYYTYHRPHYRKARHTVRYPKGRFQSILECDTFIDPSTGEIRRDLEPFKTLDGVMRAEVADEFMEEFSLKTLNPYDLT</sequence>
<proteinExistence type="predicted"/>
<name>X1D3J7_9ZZZZ</name>
<dbReference type="AlphaFoldDB" id="X1D3J7"/>
<organism evidence="2">
    <name type="scientific">marine sediment metagenome</name>
    <dbReference type="NCBI Taxonomy" id="412755"/>
    <lineage>
        <taxon>unclassified sequences</taxon>
        <taxon>metagenomes</taxon>
        <taxon>ecological metagenomes</taxon>
    </lineage>
</organism>
<dbReference type="EMBL" id="BART01020323">
    <property type="protein sequence ID" value="GAH02830.1"/>
    <property type="molecule type" value="Genomic_DNA"/>
</dbReference>
<feature type="non-terminal residue" evidence="2">
    <location>
        <position position="293"/>
    </location>
</feature>
<evidence type="ECO:0000256" key="1">
    <source>
        <dbReference type="SAM" id="Coils"/>
    </source>
</evidence>
<reference evidence="2" key="1">
    <citation type="journal article" date="2014" name="Front. Microbiol.">
        <title>High frequency of phylogenetically diverse reductive dehalogenase-homologous genes in deep subseafloor sedimentary metagenomes.</title>
        <authorList>
            <person name="Kawai M."/>
            <person name="Futagami T."/>
            <person name="Toyoda A."/>
            <person name="Takaki Y."/>
            <person name="Nishi S."/>
            <person name="Hori S."/>
            <person name="Arai W."/>
            <person name="Tsubouchi T."/>
            <person name="Morono Y."/>
            <person name="Uchiyama I."/>
            <person name="Ito T."/>
            <person name="Fujiyama A."/>
            <person name="Inagaki F."/>
            <person name="Takami H."/>
        </authorList>
    </citation>
    <scope>NUCLEOTIDE SEQUENCE</scope>
    <source>
        <strain evidence="2">Expedition CK06-06</strain>
    </source>
</reference>
<protein>
    <submittedName>
        <fullName evidence="2">Uncharacterized protein</fullName>
    </submittedName>
</protein>